<name>A0ABN2J4W1_9ACTN</name>
<evidence type="ECO:0000313" key="2">
    <source>
        <dbReference type="Proteomes" id="UP001500383"/>
    </source>
</evidence>
<keyword evidence="2" id="KW-1185">Reference proteome</keyword>
<reference evidence="1 2" key="1">
    <citation type="journal article" date="2019" name="Int. J. Syst. Evol. Microbiol.">
        <title>The Global Catalogue of Microorganisms (GCM) 10K type strain sequencing project: providing services to taxonomists for standard genome sequencing and annotation.</title>
        <authorList>
            <consortium name="The Broad Institute Genomics Platform"/>
            <consortium name="The Broad Institute Genome Sequencing Center for Infectious Disease"/>
            <person name="Wu L."/>
            <person name="Ma J."/>
        </authorList>
    </citation>
    <scope>NUCLEOTIDE SEQUENCE [LARGE SCALE GENOMIC DNA]</scope>
    <source>
        <strain evidence="1 2">JCM 16002</strain>
    </source>
</reference>
<dbReference type="EMBL" id="BAAAQG010000015">
    <property type="protein sequence ID" value="GAA1718048.1"/>
    <property type="molecule type" value="Genomic_DNA"/>
</dbReference>
<dbReference type="Proteomes" id="UP001500383">
    <property type="component" value="Unassembled WGS sequence"/>
</dbReference>
<proteinExistence type="predicted"/>
<comment type="caution">
    <text evidence="1">The sequence shown here is derived from an EMBL/GenBank/DDBJ whole genome shotgun (WGS) entry which is preliminary data.</text>
</comment>
<accession>A0ABN2J4W1</accession>
<sequence length="59" mass="5671">MGSIEDIAYGSLGLAGEVIGTGSAAATGLLAAGSSAANGFLGLPESFLDFVFGIFNSAS</sequence>
<dbReference type="RefSeq" id="WP_182659374.1">
    <property type="nucleotide sequence ID" value="NZ_BAAAQG010000015.1"/>
</dbReference>
<protein>
    <submittedName>
        <fullName evidence="1">Uncharacterized protein</fullName>
    </submittedName>
</protein>
<organism evidence="1 2">
    <name type="scientific">Dietzia cercidiphylli</name>
    <dbReference type="NCBI Taxonomy" id="498199"/>
    <lineage>
        <taxon>Bacteria</taxon>
        <taxon>Bacillati</taxon>
        <taxon>Actinomycetota</taxon>
        <taxon>Actinomycetes</taxon>
        <taxon>Mycobacteriales</taxon>
        <taxon>Dietziaceae</taxon>
        <taxon>Dietzia</taxon>
    </lineage>
</organism>
<gene>
    <name evidence="1" type="ORF">GCM10009831_30180</name>
</gene>
<evidence type="ECO:0000313" key="1">
    <source>
        <dbReference type="EMBL" id="GAA1718048.1"/>
    </source>
</evidence>